<gene>
    <name evidence="1" type="ORF">ASU33_09875</name>
</gene>
<dbReference type="EMBL" id="LNAL01000006">
    <property type="protein sequence ID" value="KUG08462.1"/>
    <property type="molecule type" value="Genomic_DNA"/>
</dbReference>
<organism evidence="1 2">
    <name type="scientific">Solirubrum puertoriconensis</name>
    <dbReference type="NCBI Taxonomy" id="1751427"/>
    <lineage>
        <taxon>Bacteria</taxon>
        <taxon>Pseudomonadati</taxon>
        <taxon>Bacteroidota</taxon>
        <taxon>Cytophagia</taxon>
        <taxon>Cytophagales</taxon>
    </lineage>
</organism>
<sequence>MFALLLTQAAFTCDKNDPEPTNCEDCETIATVRNLTGLDGCGYVLELPDGKRLEPSGKLWQELVKTDGAKVKVSYEPESRGSICMVGETVRVTCLRSMNSTSK</sequence>
<evidence type="ECO:0000313" key="1">
    <source>
        <dbReference type="EMBL" id="KUG08462.1"/>
    </source>
</evidence>
<dbReference type="AlphaFoldDB" id="A0A9X0L5A8"/>
<reference evidence="1 2" key="1">
    <citation type="submission" date="2015-11" db="EMBL/GenBank/DDBJ databases">
        <title>Solirubrum puertoriconensis gen. nov. an environmental bacteria isolated in Puerto Rico.</title>
        <authorList>
            <person name="Cuebas-Irizarry M.F."/>
            <person name="Montalvo-Rodriguez R."/>
        </authorList>
    </citation>
    <scope>NUCLEOTIDE SEQUENCE [LARGE SCALE GENOMIC DNA]</scope>
    <source>
        <strain evidence="1 2">MC1A</strain>
    </source>
</reference>
<evidence type="ECO:0000313" key="2">
    <source>
        <dbReference type="Proteomes" id="UP000054223"/>
    </source>
</evidence>
<accession>A0A9X0L5A8</accession>
<keyword evidence="2" id="KW-1185">Reference proteome</keyword>
<comment type="caution">
    <text evidence="1">The sequence shown here is derived from an EMBL/GenBank/DDBJ whole genome shotgun (WGS) entry which is preliminary data.</text>
</comment>
<protein>
    <submittedName>
        <fullName evidence="1">Uncharacterized protein</fullName>
    </submittedName>
</protein>
<name>A0A9X0L5A8_SOLP1</name>
<dbReference type="Proteomes" id="UP000054223">
    <property type="component" value="Unassembled WGS sequence"/>
</dbReference>
<proteinExistence type="predicted"/>